<keyword evidence="4" id="KW-0804">Transcription</keyword>
<comment type="similarity">
    <text evidence="1">Belongs to the LysR transcriptional regulatory family.</text>
</comment>
<organism evidence="6 7">
    <name type="scientific">Pseudonocardia kunmingensis</name>
    <dbReference type="NCBI Taxonomy" id="630975"/>
    <lineage>
        <taxon>Bacteria</taxon>
        <taxon>Bacillati</taxon>
        <taxon>Actinomycetota</taxon>
        <taxon>Actinomycetes</taxon>
        <taxon>Pseudonocardiales</taxon>
        <taxon>Pseudonocardiaceae</taxon>
        <taxon>Pseudonocardia</taxon>
    </lineage>
</organism>
<dbReference type="RefSeq" id="WP_142055600.1">
    <property type="nucleotide sequence ID" value="NZ_VFPA01000002.1"/>
</dbReference>
<dbReference type="Gene3D" id="1.10.10.10">
    <property type="entry name" value="Winged helix-like DNA-binding domain superfamily/Winged helix DNA-binding domain"/>
    <property type="match status" value="1"/>
</dbReference>
<evidence type="ECO:0000256" key="3">
    <source>
        <dbReference type="ARBA" id="ARBA00023125"/>
    </source>
</evidence>
<dbReference type="AlphaFoldDB" id="A0A543DQ34"/>
<comment type="caution">
    <text evidence="6">The sequence shown here is derived from an EMBL/GenBank/DDBJ whole genome shotgun (WGS) entry which is preliminary data.</text>
</comment>
<evidence type="ECO:0000256" key="4">
    <source>
        <dbReference type="ARBA" id="ARBA00023163"/>
    </source>
</evidence>
<dbReference type="Gene3D" id="3.40.190.290">
    <property type="match status" value="1"/>
</dbReference>
<dbReference type="Pfam" id="PF03466">
    <property type="entry name" value="LysR_substrate"/>
    <property type="match status" value="1"/>
</dbReference>
<dbReference type="GO" id="GO:0003700">
    <property type="term" value="F:DNA-binding transcription factor activity"/>
    <property type="evidence" value="ECO:0007669"/>
    <property type="project" value="InterPro"/>
</dbReference>
<evidence type="ECO:0000313" key="6">
    <source>
        <dbReference type="EMBL" id="TQM11447.1"/>
    </source>
</evidence>
<evidence type="ECO:0000313" key="7">
    <source>
        <dbReference type="Proteomes" id="UP000315677"/>
    </source>
</evidence>
<dbReference type="GO" id="GO:0000976">
    <property type="term" value="F:transcription cis-regulatory region binding"/>
    <property type="evidence" value="ECO:0007669"/>
    <property type="project" value="TreeGrafter"/>
</dbReference>
<dbReference type="InterPro" id="IPR036388">
    <property type="entry name" value="WH-like_DNA-bd_sf"/>
</dbReference>
<keyword evidence="7" id="KW-1185">Reference proteome</keyword>
<dbReference type="InterPro" id="IPR005119">
    <property type="entry name" value="LysR_subst-bd"/>
</dbReference>
<sequence length="307" mass="33381">MVDSRISLHKLDVFRLTVELGGVGRAAAHLYVSQPVVSAHIRSLEDRVGAKLFQRTGRGLELTEVGHVVHAWACDLHRRGEVLQRDIAMLTGGVAGAVEVWAGPAVGSYLLPDVICQFAATHPAVKVRLQIDQPDHVLQAVEQGRCDFGVLLTDEVGSERGVVSLRVAWEEMVVVAAPGAPFARDRIAIADLADVPFVSSPDGLIMRRMENAQLAAWGVLHRRVVIEMGHPEAMISAVRAGLGVALMFRCAVREALRTGQLREVPLIDARLRLPVFVVHRGQESLTLPQRALLTTIRAGLARDESTP</sequence>
<dbReference type="InterPro" id="IPR000847">
    <property type="entry name" value="LysR_HTH_N"/>
</dbReference>
<protein>
    <submittedName>
        <fullName evidence="6">LysR family transcriptional regulator</fullName>
    </submittedName>
</protein>
<dbReference type="PANTHER" id="PTHR30126">
    <property type="entry name" value="HTH-TYPE TRANSCRIPTIONAL REGULATOR"/>
    <property type="match status" value="1"/>
</dbReference>
<accession>A0A543DQ34</accession>
<dbReference type="OrthoDB" id="9789529at2"/>
<dbReference type="SUPFAM" id="SSF46785">
    <property type="entry name" value="Winged helix' DNA-binding domain"/>
    <property type="match status" value="1"/>
</dbReference>
<keyword evidence="3" id="KW-0238">DNA-binding</keyword>
<proteinExistence type="inferred from homology"/>
<dbReference type="CDD" id="cd05466">
    <property type="entry name" value="PBP2_LTTR_substrate"/>
    <property type="match status" value="1"/>
</dbReference>
<gene>
    <name evidence="6" type="ORF">FB558_4010</name>
</gene>
<keyword evidence="2" id="KW-0805">Transcription regulation</keyword>
<dbReference type="Pfam" id="PF00126">
    <property type="entry name" value="HTH_1"/>
    <property type="match status" value="1"/>
</dbReference>
<evidence type="ECO:0000256" key="1">
    <source>
        <dbReference type="ARBA" id="ARBA00009437"/>
    </source>
</evidence>
<dbReference type="PANTHER" id="PTHR30126:SF39">
    <property type="entry name" value="HTH-TYPE TRANSCRIPTIONAL REGULATOR CYSL"/>
    <property type="match status" value="1"/>
</dbReference>
<feature type="domain" description="HTH lysR-type" evidence="5">
    <location>
        <begin position="6"/>
        <end position="63"/>
    </location>
</feature>
<dbReference type="InterPro" id="IPR036390">
    <property type="entry name" value="WH_DNA-bd_sf"/>
</dbReference>
<dbReference type="PRINTS" id="PR00039">
    <property type="entry name" value="HTHLYSR"/>
</dbReference>
<name>A0A543DQ34_9PSEU</name>
<reference evidence="6 7" key="1">
    <citation type="submission" date="2019-06" db="EMBL/GenBank/DDBJ databases">
        <title>Sequencing the genomes of 1000 actinobacteria strains.</title>
        <authorList>
            <person name="Klenk H.-P."/>
        </authorList>
    </citation>
    <scope>NUCLEOTIDE SEQUENCE [LARGE SCALE GENOMIC DNA]</scope>
    <source>
        <strain evidence="6 7">DSM 45301</strain>
    </source>
</reference>
<dbReference type="EMBL" id="VFPA01000002">
    <property type="protein sequence ID" value="TQM11447.1"/>
    <property type="molecule type" value="Genomic_DNA"/>
</dbReference>
<evidence type="ECO:0000256" key="2">
    <source>
        <dbReference type="ARBA" id="ARBA00023015"/>
    </source>
</evidence>
<evidence type="ECO:0000259" key="5">
    <source>
        <dbReference type="PROSITE" id="PS50931"/>
    </source>
</evidence>
<dbReference type="SUPFAM" id="SSF53850">
    <property type="entry name" value="Periplasmic binding protein-like II"/>
    <property type="match status" value="1"/>
</dbReference>
<dbReference type="PROSITE" id="PS50931">
    <property type="entry name" value="HTH_LYSR"/>
    <property type="match status" value="1"/>
</dbReference>
<dbReference type="Proteomes" id="UP000315677">
    <property type="component" value="Unassembled WGS sequence"/>
</dbReference>